<evidence type="ECO:0000313" key="3">
    <source>
        <dbReference type="Proteomes" id="UP000006860"/>
    </source>
</evidence>
<dbReference type="PROSITE" id="PS51186">
    <property type="entry name" value="GNAT"/>
    <property type="match status" value="1"/>
</dbReference>
<gene>
    <name evidence="2" type="ordered locus">Plabr_1498</name>
</gene>
<keyword evidence="3" id="KW-1185">Reference proteome</keyword>
<dbReference type="Pfam" id="PF00583">
    <property type="entry name" value="Acetyltransf_1"/>
    <property type="match status" value="1"/>
</dbReference>
<dbReference type="RefSeq" id="WP_013627837.1">
    <property type="nucleotide sequence ID" value="NC_015174.1"/>
</dbReference>
<feature type="domain" description="N-acetyltransferase" evidence="1">
    <location>
        <begin position="7"/>
        <end position="141"/>
    </location>
</feature>
<organism evidence="2 3">
    <name type="scientific">Rubinisphaera brasiliensis (strain ATCC 49424 / DSM 5305 / JCM 21570 / IAM 15109 / NBRC 103401 / IFAM 1448)</name>
    <name type="common">Planctomyces brasiliensis</name>
    <dbReference type="NCBI Taxonomy" id="756272"/>
    <lineage>
        <taxon>Bacteria</taxon>
        <taxon>Pseudomonadati</taxon>
        <taxon>Planctomycetota</taxon>
        <taxon>Planctomycetia</taxon>
        <taxon>Planctomycetales</taxon>
        <taxon>Planctomycetaceae</taxon>
        <taxon>Rubinisphaera</taxon>
    </lineage>
</organism>
<proteinExistence type="predicted"/>
<protein>
    <submittedName>
        <fullName evidence="2">GCN5-related N-acetyltransferase</fullName>
    </submittedName>
</protein>
<name>F0SQS9_RUBBR</name>
<dbReference type="AlphaFoldDB" id="F0SQS9"/>
<dbReference type="InterPro" id="IPR016181">
    <property type="entry name" value="Acyl_CoA_acyltransferase"/>
</dbReference>
<dbReference type="Proteomes" id="UP000006860">
    <property type="component" value="Chromosome"/>
</dbReference>
<reference evidence="3" key="1">
    <citation type="submission" date="2011-02" db="EMBL/GenBank/DDBJ databases">
        <title>The complete genome of Planctomyces brasiliensis DSM 5305.</title>
        <authorList>
            <person name="Lucas S."/>
            <person name="Copeland A."/>
            <person name="Lapidus A."/>
            <person name="Bruce D."/>
            <person name="Goodwin L."/>
            <person name="Pitluck S."/>
            <person name="Kyrpides N."/>
            <person name="Mavromatis K."/>
            <person name="Pagani I."/>
            <person name="Ivanova N."/>
            <person name="Ovchinnikova G."/>
            <person name="Lu M."/>
            <person name="Detter J.C."/>
            <person name="Han C."/>
            <person name="Land M."/>
            <person name="Hauser L."/>
            <person name="Markowitz V."/>
            <person name="Cheng J.-F."/>
            <person name="Hugenholtz P."/>
            <person name="Woyke T."/>
            <person name="Wu D."/>
            <person name="Tindall B."/>
            <person name="Pomrenke H.G."/>
            <person name="Brambilla E."/>
            <person name="Klenk H.-P."/>
            <person name="Eisen J.A."/>
        </authorList>
    </citation>
    <scope>NUCLEOTIDE SEQUENCE [LARGE SCALE GENOMIC DNA]</scope>
    <source>
        <strain evidence="3">ATCC 49424 / DSM 5305 / JCM 21570 / NBRC 103401 / IFAM 1448</strain>
    </source>
</reference>
<dbReference type="InterPro" id="IPR000182">
    <property type="entry name" value="GNAT_dom"/>
</dbReference>
<dbReference type="SUPFAM" id="SSF55729">
    <property type="entry name" value="Acyl-CoA N-acyltransferases (Nat)"/>
    <property type="match status" value="1"/>
</dbReference>
<evidence type="ECO:0000259" key="1">
    <source>
        <dbReference type="PROSITE" id="PS51186"/>
    </source>
</evidence>
<dbReference type="PANTHER" id="PTHR43233">
    <property type="entry name" value="FAMILY N-ACETYLTRANSFERASE, PUTATIVE (AFU_ORTHOLOGUE AFUA_6G03350)-RELATED"/>
    <property type="match status" value="1"/>
</dbReference>
<accession>F0SQS9</accession>
<dbReference type="KEGG" id="pbs:Plabr_1498"/>
<dbReference type="GO" id="GO:0016747">
    <property type="term" value="F:acyltransferase activity, transferring groups other than amino-acyl groups"/>
    <property type="evidence" value="ECO:0007669"/>
    <property type="project" value="InterPro"/>
</dbReference>
<sequence>MSITWTETLDNIDWEGLSHLYVVAPLGYKSADLLQRAFSNSYAHCFAWADGRVIGVGRVIGDGCDVAYLGDVAVHPDFQGQGLGKQIVQKLIDRSQGHRKILLYANPGKEAFYERFGFRRMKTAMAIFENEQWAAENGIVE</sequence>
<dbReference type="HOGENOM" id="CLU_086503_3_0_0"/>
<dbReference type="OrthoDB" id="213040at2"/>
<dbReference type="Gene3D" id="3.40.630.30">
    <property type="match status" value="1"/>
</dbReference>
<dbReference type="eggNOG" id="COG0456">
    <property type="taxonomic scope" value="Bacteria"/>
</dbReference>
<dbReference type="PANTHER" id="PTHR43233:SF1">
    <property type="entry name" value="FAMILY N-ACETYLTRANSFERASE, PUTATIVE (AFU_ORTHOLOGUE AFUA_6G03350)-RELATED"/>
    <property type="match status" value="1"/>
</dbReference>
<dbReference type="CDD" id="cd04301">
    <property type="entry name" value="NAT_SF"/>
    <property type="match status" value="1"/>
</dbReference>
<dbReference type="InterPro" id="IPR053144">
    <property type="entry name" value="Acetyltransferase_Butenolide"/>
</dbReference>
<evidence type="ECO:0000313" key="2">
    <source>
        <dbReference type="EMBL" id="ADY59109.1"/>
    </source>
</evidence>
<dbReference type="EMBL" id="CP002546">
    <property type="protein sequence ID" value="ADY59109.1"/>
    <property type="molecule type" value="Genomic_DNA"/>
</dbReference>